<feature type="region of interest" description="Disordered" evidence="1">
    <location>
        <begin position="77"/>
        <end position="99"/>
    </location>
</feature>
<dbReference type="EMBL" id="JANPWB010000016">
    <property type="protein sequence ID" value="KAJ1082980.1"/>
    <property type="molecule type" value="Genomic_DNA"/>
</dbReference>
<evidence type="ECO:0000313" key="2">
    <source>
        <dbReference type="EMBL" id="KAJ1082980.1"/>
    </source>
</evidence>
<keyword evidence="3" id="KW-1185">Reference proteome</keyword>
<evidence type="ECO:0000256" key="1">
    <source>
        <dbReference type="SAM" id="MobiDB-lite"/>
    </source>
</evidence>
<feature type="region of interest" description="Disordered" evidence="1">
    <location>
        <begin position="27"/>
        <end position="59"/>
    </location>
</feature>
<sequence>MEEEHPALAHDHRNCLHPCWCAEADKPERKPRRAADLGEGGEMRASRKGPGLCGSGLPHLQDEAQRWDRLGTLGGLQLQPQYLPPDWGLPVPDGDHRGK</sequence>
<protein>
    <submittedName>
        <fullName evidence="2">Uncharacterized protein</fullName>
    </submittedName>
</protein>
<dbReference type="Proteomes" id="UP001066276">
    <property type="component" value="Chromosome 12"/>
</dbReference>
<organism evidence="2 3">
    <name type="scientific">Pleurodeles waltl</name>
    <name type="common">Iberian ribbed newt</name>
    <dbReference type="NCBI Taxonomy" id="8319"/>
    <lineage>
        <taxon>Eukaryota</taxon>
        <taxon>Metazoa</taxon>
        <taxon>Chordata</taxon>
        <taxon>Craniata</taxon>
        <taxon>Vertebrata</taxon>
        <taxon>Euteleostomi</taxon>
        <taxon>Amphibia</taxon>
        <taxon>Batrachia</taxon>
        <taxon>Caudata</taxon>
        <taxon>Salamandroidea</taxon>
        <taxon>Salamandridae</taxon>
        <taxon>Pleurodelinae</taxon>
        <taxon>Pleurodeles</taxon>
    </lineage>
</organism>
<gene>
    <name evidence="2" type="ORF">NDU88_003141</name>
</gene>
<accession>A0AAV7KUP7</accession>
<name>A0AAV7KUP7_PLEWA</name>
<dbReference type="AlphaFoldDB" id="A0AAV7KUP7"/>
<proteinExistence type="predicted"/>
<reference evidence="2" key="1">
    <citation type="journal article" date="2022" name="bioRxiv">
        <title>Sequencing and chromosome-scale assembly of the giantPleurodeles waltlgenome.</title>
        <authorList>
            <person name="Brown T."/>
            <person name="Elewa A."/>
            <person name="Iarovenko S."/>
            <person name="Subramanian E."/>
            <person name="Araus A.J."/>
            <person name="Petzold A."/>
            <person name="Susuki M."/>
            <person name="Suzuki K.-i.T."/>
            <person name="Hayashi T."/>
            <person name="Toyoda A."/>
            <person name="Oliveira C."/>
            <person name="Osipova E."/>
            <person name="Leigh N.D."/>
            <person name="Simon A."/>
            <person name="Yun M.H."/>
        </authorList>
    </citation>
    <scope>NUCLEOTIDE SEQUENCE</scope>
    <source>
        <strain evidence="2">20211129_DDA</strain>
        <tissue evidence="2">Liver</tissue>
    </source>
</reference>
<comment type="caution">
    <text evidence="2">The sequence shown here is derived from an EMBL/GenBank/DDBJ whole genome shotgun (WGS) entry which is preliminary data.</text>
</comment>
<evidence type="ECO:0000313" key="3">
    <source>
        <dbReference type="Proteomes" id="UP001066276"/>
    </source>
</evidence>
<feature type="compositionally biased region" description="Basic and acidic residues" evidence="1">
    <location>
        <begin position="27"/>
        <end position="45"/>
    </location>
</feature>